<keyword evidence="2" id="KW-0479">Metal-binding</keyword>
<keyword evidence="3" id="KW-0862">Zinc</keyword>
<dbReference type="InterPro" id="IPR006913">
    <property type="entry name" value="CENP-V/GFA"/>
</dbReference>
<dbReference type="PANTHER" id="PTHR33337">
    <property type="entry name" value="GFA DOMAIN-CONTAINING PROTEIN"/>
    <property type="match status" value="1"/>
</dbReference>
<accession>A0A382QW62</accession>
<evidence type="ECO:0000256" key="3">
    <source>
        <dbReference type="ARBA" id="ARBA00022833"/>
    </source>
</evidence>
<dbReference type="PANTHER" id="PTHR33337:SF44">
    <property type="entry name" value="DUF636 DOMAIN PROTEIN (AFU_ORTHOLOGUE AFUA_1G09754)"/>
    <property type="match status" value="1"/>
</dbReference>
<evidence type="ECO:0000259" key="5">
    <source>
        <dbReference type="PROSITE" id="PS51891"/>
    </source>
</evidence>
<keyword evidence="4" id="KW-0456">Lyase</keyword>
<feature type="domain" description="CENP-V/GFA" evidence="5">
    <location>
        <begin position="3"/>
        <end position="130"/>
    </location>
</feature>
<dbReference type="GO" id="GO:0046872">
    <property type="term" value="F:metal ion binding"/>
    <property type="evidence" value="ECO:0007669"/>
    <property type="project" value="UniProtKB-KW"/>
</dbReference>
<dbReference type="Pfam" id="PF04828">
    <property type="entry name" value="GFA"/>
    <property type="match status" value="1"/>
</dbReference>
<dbReference type="GO" id="GO:0016846">
    <property type="term" value="F:carbon-sulfur lyase activity"/>
    <property type="evidence" value="ECO:0007669"/>
    <property type="project" value="InterPro"/>
</dbReference>
<dbReference type="PROSITE" id="PS51891">
    <property type="entry name" value="CENP_V_GFA"/>
    <property type="match status" value="1"/>
</dbReference>
<proteinExistence type="inferred from homology"/>
<gene>
    <name evidence="6" type="ORF">METZ01_LOCUS341962</name>
</gene>
<sequence>MELRGSCHCGAVAFTVTSAGPLPYQRCYCSICRKAGGAGGFAINILADNGSMKVIGREHVREYRAQRNGELSKHRRYFCAQCGSHMWAWHEDWSDLVHPLASVIDTPLPRPDHFVDIMLNSAAPWVVLYEGENIERFPEYPTESIEVWHKRHGVWDG</sequence>
<evidence type="ECO:0000256" key="1">
    <source>
        <dbReference type="ARBA" id="ARBA00005495"/>
    </source>
</evidence>
<dbReference type="Gene3D" id="3.90.1590.10">
    <property type="entry name" value="glutathione-dependent formaldehyde- activating enzyme (gfa)"/>
    <property type="match status" value="1"/>
</dbReference>
<reference evidence="6" key="1">
    <citation type="submission" date="2018-05" db="EMBL/GenBank/DDBJ databases">
        <authorList>
            <person name="Lanie J.A."/>
            <person name="Ng W.-L."/>
            <person name="Kazmierczak K.M."/>
            <person name="Andrzejewski T.M."/>
            <person name="Davidsen T.M."/>
            <person name="Wayne K.J."/>
            <person name="Tettelin H."/>
            <person name="Glass J.I."/>
            <person name="Rusch D."/>
            <person name="Podicherti R."/>
            <person name="Tsui H.-C.T."/>
            <person name="Winkler M.E."/>
        </authorList>
    </citation>
    <scope>NUCLEOTIDE SEQUENCE</scope>
</reference>
<dbReference type="SUPFAM" id="SSF51316">
    <property type="entry name" value="Mss4-like"/>
    <property type="match status" value="1"/>
</dbReference>
<name>A0A382QW62_9ZZZZ</name>
<dbReference type="InterPro" id="IPR011057">
    <property type="entry name" value="Mss4-like_sf"/>
</dbReference>
<protein>
    <recommendedName>
        <fullName evidence="5">CENP-V/GFA domain-containing protein</fullName>
    </recommendedName>
</protein>
<evidence type="ECO:0000256" key="4">
    <source>
        <dbReference type="ARBA" id="ARBA00023239"/>
    </source>
</evidence>
<evidence type="ECO:0000256" key="2">
    <source>
        <dbReference type="ARBA" id="ARBA00022723"/>
    </source>
</evidence>
<dbReference type="AlphaFoldDB" id="A0A382QW62"/>
<dbReference type="EMBL" id="UINC01116991">
    <property type="protein sequence ID" value="SVC89108.1"/>
    <property type="molecule type" value="Genomic_DNA"/>
</dbReference>
<organism evidence="6">
    <name type="scientific">marine metagenome</name>
    <dbReference type="NCBI Taxonomy" id="408172"/>
    <lineage>
        <taxon>unclassified sequences</taxon>
        <taxon>metagenomes</taxon>
        <taxon>ecological metagenomes</taxon>
    </lineage>
</organism>
<evidence type="ECO:0000313" key="6">
    <source>
        <dbReference type="EMBL" id="SVC89108.1"/>
    </source>
</evidence>
<comment type="similarity">
    <text evidence="1">Belongs to the Gfa family.</text>
</comment>